<reference evidence="7 8" key="1">
    <citation type="submission" date="2015-06" db="EMBL/GenBank/DDBJ databases">
        <title>Draft genome sequence of an Antarctic Pseudomonas sp. strain KG01 with full potential for biotechnological applications.</title>
        <authorList>
            <person name="Pavlov M.S."/>
            <person name="Lira F."/>
            <person name="Martinez J.L."/>
            <person name="Marshall S.H."/>
        </authorList>
    </citation>
    <scope>NUCLEOTIDE SEQUENCE [LARGE SCALE GENOMIC DNA]</scope>
    <source>
        <strain evidence="7 8">KG01</strain>
    </source>
</reference>
<dbReference type="InterPro" id="IPR003661">
    <property type="entry name" value="HisK_dim/P_dom"/>
</dbReference>
<keyword evidence="8" id="KW-1185">Reference proteome</keyword>
<dbReference type="EC" id="2.7.13.3" evidence="2"/>
<dbReference type="SMART" id="SM00387">
    <property type="entry name" value="HATPase_c"/>
    <property type="match status" value="1"/>
</dbReference>
<dbReference type="EMBL" id="LFMW01000002">
    <property type="protein sequence ID" value="KMT56971.1"/>
    <property type="molecule type" value="Genomic_DNA"/>
</dbReference>
<dbReference type="Gene3D" id="3.30.450.20">
    <property type="entry name" value="PAS domain"/>
    <property type="match status" value="1"/>
</dbReference>
<sequence length="442" mass="49125">MTDSKAISRETLESMLKAINMGVLLVDQDCKVLFSNHFMSINSGRSAEELVGRTLFEAFPELPEVWTRQKINSVITLQNFAFTSWQQRPHLFNFESTRPISGQVRHMYQNCTFFPVQDADGSNLGVGLAISDTTDTAARQLELTHLNQLLEEEKAAQALLIARLEDAQAQLLQSEKMAAIGQLAAGVAHEINNPIGFVCSNVNSLRRYLVDIFALLEAHEQATDDRHANAHPELAVMRDKMDYTFMRQDIDDLLAESADGLDRVTRIVKDLREFSHVDSYEWQLADLHKGLDSTLNVIWNEIKFKAQVIKCYGDVEPIECMGSQINQVFLNLLINASHAVGADGEITISSGREDGGVFVEIADNGHGIPLEIQNRIFEPFFTTKPVGMGSGLGLSLSYSIIVKHHGRLTVESEPGRGSCFRAWLPLRQPLHQALSTSAAEGC</sequence>
<comment type="catalytic activity">
    <reaction evidence="1">
        <text>ATP + protein L-histidine = ADP + protein N-phospho-L-histidine.</text>
        <dbReference type="EC" id="2.7.13.3"/>
    </reaction>
</comment>
<keyword evidence="4 7" id="KW-0808">Transferase</keyword>
<dbReference type="STRING" id="1674920.ACR52_05150"/>
<dbReference type="PATRIC" id="fig|1674920.3.peg.1743"/>
<dbReference type="OrthoDB" id="1931120at2"/>
<gene>
    <name evidence="7" type="ORF">ACR52_05150</name>
</gene>
<dbReference type="CDD" id="cd00082">
    <property type="entry name" value="HisKA"/>
    <property type="match status" value="1"/>
</dbReference>
<evidence type="ECO:0000259" key="6">
    <source>
        <dbReference type="PROSITE" id="PS50112"/>
    </source>
</evidence>
<protein>
    <recommendedName>
        <fullName evidence="2">histidine kinase</fullName>
        <ecNumber evidence="2">2.7.13.3</ecNumber>
    </recommendedName>
</protein>
<dbReference type="InterPro" id="IPR036097">
    <property type="entry name" value="HisK_dim/P_sf"/>
</dbReference>
<dbReference type="PROSITE" id="PS50112">
    <property type="entry name" value="PAS"/>
    <property type="match status" value="1"/>
</dbReference>
<evidence type="ECO:0000256" key="2">
    <source>
        <dbReference type="ARBA" id="ARBA00012438"/>
    </source>
</evidence>
<dbReference type="PANTHER" id="PTHR43065">
    <property type="entry name" value="SENSOR HISTIDINE KINASE"/>
    <property type="match status" value="1"/>
</dbReference>
<comment type="caution">
    <text evidence="7">The sequence shown here is derived from an EMBL/GenBank/DDBJ whole genome shotgun (WGS) entry which is preliminary data.</text>
</comment>
<dbReference type="PRINTS" id="PR00344">
    <property type="entry name" value="BCTRLSENSOR"/>
</dbReference>
<feature type="domain" description="Histidine kinase" evidence="5">
    <location>
        <begin position="186"/>
        <end position="428"/>
    </location>
</feature>
<dbReference type="Pfam" id="PF08448">
    <property type="entry name" value="PAS_4"/>
    <property type="match status" value="1"/>
</dbReference>
<dbReference type="PANTHER" id="PTHR43065:SF50">
    <property type="entry name" value="HISTIDINE KINASE"/>
    <property type="match status" value="1"/>
</dbReference>
<keyword evidence="4 7" id="KW-0418">Kinase</keyword>
<dbReference type="InterPro" id="IPR036890">
    <property type="entry name" value="HATPase_C_sf"/>
</dbReference>
<accession>A0A0J8IY83</accession>
<dbReference type="InterPro" id="IPR013656">
    <property type="entry name" value="PAS_4"/>
</dbReference>
<dbReference type="SUPFAM" id="SSF55874">
    <property type="entry name" value="ATPase domain of HSP90 chaperone/DNA topoisomerase II/histidine kinase"/>
    <property type="match status" value="1"/>
</dbReference>
<dbReference type="InterPro" id="IPR035965">
    <property type="entry name" value="PAS-like_dom_sf"/>
</dbReference>
<dbReference type="PROSITE" id="PS50109">
    <property type="entry name" value="HIS_KIN"/>
    <property type="match status" value="1"/>
</dbReference>
<evidence type="ECO:0000313" key="8">
    <source>
        <dbReference type="Proteomes" id="UP000037551"/>
    </source>
</evidence>
<evidence type="ECO:0000256" key="1">
    <source>
        <dbReference type="ARBA" id="ARBA00000085"/>
    </source>
</evidence>
<proteinExistence type="predicted"/>
<evidence type="ECO:0000256" key="3">
    <source>
        <dbReference type="ARBA" id="ARBA00022553"/>
    </source>
</evidence>
<dbReference type="Pfam" id="PF02518">
    <property type="entry name" value="HATPase_c"/>
    <property type="match status" value="1"/>
</dbReference>
<dbReference type="Gene3D" id="3.30.565.10">
    <property type="entry name" value="Histidine kinase-like ATPase, C-terminal domain"/>
    <property type="match status" value="1"/>
</dbReference>
<name>A0A0J8IY83_9PSED</name>
<dbReference type="SMART" id="SM00091">
    <property type="entry name" value="PAS"/>
    <property type="match status" value="1"/>
</dbReference>
<evidence type="ECO:0000313" key="7">
    <source>
        <dbReference type="EMBL" id="KMT56971.1"/>
    </source>
</evidence>
<dbReference type="Gene3D" id="1.10.287.130">
    <property type="match status" value="1"/>
</dbReference>
<dbReference type="InterPro" id="IPR003594">
    <property type="entry name" value="HATPase_dom"/>
</dbReference>
<dbReference type="SUPFAM" id="SSF47384">
    <property type="entry name" value="Homodimeric domain of signal transducing histidine kinase"/>
    <property type="match status" value="1"/>
</dbReference>
<dbReference type="InterPro" id="IPR004358">
    <property type="entry name" value="Sig_transdc_His_kin-like_C"/>
</dbReference>
<dbReference type="GO" id="GO:0000155">
    <property type="term" value="F:phosphorelay sensor kinase activity"/>
    <property type="evidence" value="ECO:0007669"/>
    <property type="project" value="InterPro"/>
</dbReference>
<evidence type="ECO:0000256" key="4">
    <source>
        <dbReference type="ARBA" id="ARBA00022777"/>
    </source>
</evidence>
<dbReference type="RefSeq" id="WP_048721164.1">
    <property type="nucleotide sequence ID" value="NZ_JBJGXJ010000003.1"/>
</dbReference>
<dbReference type="InterPro" id="IPR000014">
    <property type="entry name" value="PAS"/>
</dbReference>
<dbReference type="Proteomes" id="UP000037551">
    <property type="component" value="Unassembled WGS sequence"/>
</dbReference>
<dbReference type="AlphaFoldDB" id="A0A0J8IY83"/>
<organism evidence="7 8">
    <name type="scientific">Pseudomonas fildesensis</name>
    <dbReference type="NCBI Taxonomy" id="1674920"/>
    <lineage>
        <taxon>Bacteria</taxon>
        <taxon>Pseudomonadati</taxon>
        <taxon>Pseudomonadota</taxon>
        <taxon>Gammaproteobacteria</taxon>
        <taxon>Pseudomonadales</taxon>
        <taxon>Pseudomonadaceae</taxon>
        <taxon>Pseudomonas</taxon>
    </lineage>
</organism>
<evidence type="ECO:0000259" key="5">
    <source>
        <dbReference type="PROSITE" id="PS50109"/>
    </source>
</evidence>
<dbReference type="InterPro" id="IPR005467">
    <property type="entry name" value="His_kinase_dom"/>
</dbReference>
<keyword evidence="3" id="KW-0597">Phosphoprotein</keyword>
<dbReference type="SUPFAM" id="SSF55785">
    <property type="entry name" value="PYP-like sensor domain (PAS domain)"/>
    <property type="match status" value="1"/>
</dbReference>
<feature type="domain" description="PAS" evidence="6">
    <location>
        <begin position="8"/>
        <end position="56"/>
    </location>
</feature>